<keyword evidence="4" id="KW-0808">Transferase</keyword>
<gene>
    <name evidence="13" type="ORF">F8568_024655</name>
</gene>
<evidence type="ECO:0000256" key="1">
    <source>
        <dbReference type="ARBA" id="ARBA00012513"/>
    </source>
</evidence>
<dbReference type="SMART" id="SM00320">
    <property type="entry name" value="WD40"/>
    <property type="match status" value="6"/>
</dbReference>
<dbReference type="PRINTS" id="PR00320">
    <property type="entry name" value="GPROTEINBRPT"/>
</dbReference>
<feature type="region of interest" description="Disordered" evidence="11">
    <location>
        <begin position="374"/>
        <end position="393"/>
    </location>
</feature>
<evidence type="ECO:0000256" key="9">
    <source>
        <dbReference type="PROSITE-ProRule" id="PRU00221"/>
    </source>
</evidence>
<keyword evidence="6 10" id="KW-0547">Nucleotide-binding</keyword>
<dbReference type="SUPFAM" id="SSF50978">
    <property type="entry name" value="WD40 repeat-like"/>
    <property type="match status" value="1"/>
</dbReference>
<name>A0A6I4MH96_9ACTN</name>
<evidence type="ECO:0000256" key="4">
    <source>
        <dbReference type="ARBA" id="ARBA00022679"/>
    </source>
</evidence>
<dbReference type="Pfam" id="PF00400">
    <property type="entry name" value="WD40"/>
    <property type="match status" value="6"/>
</dbReference>
<evidence type="ECO:0000256" key="2">
    <source>
        <dbReference type="ARBA" id="ARBA00022527"/>
    </source>
</evidence>
<dbReference type="PROSITE" id="PS00107">
    <property type="entry name" value="PROTEIN_KINASE_ATP"/>
    <property type="match status" value="1"/>
</dbReference>
<dbReference type="InterPro" id="IPR011009">
    <property type="entry name" value="Kinase-like_dom_sf"/>
</dbReference>
<proteinExistence type="predicted"/>
<dbReference type="PANTHER" id="PTHR22847">
    <property type="entry name" value="WD40 REPEAT PROTEIN"/>
    <property type="match status" value="1"/>
</dbReference>
<comment type="caution">
    <text evidence="13">The sequence shown here is derived from an EMBL/GenBank/DDBJ whole genome shotgun (WGS) entry which is preliminary data.</text>
</comment>
<dbReference type="PROSITE" id="PS50294">
    <property type="entry name" value="WD_REPEATS_REGION"/>
    <property type="match status" value="5"/>
</dbReference>
<dbReference type="Gene3D" id="2.130.10.10">
    <property type="entry name" value="YVTN repeat-like/Quinoprotein amine dehydrogenase"/>
    <property type="match status" value="2"/>
</dbReference>
<accession>A0A6I4MH96</accession>
<dbReference type="PROSITE" id="PS00678">
    <property type="entry name" value="WD_REPEATS_1"/>
    <property type="match status" value="5"/>
</dbReference>
<dbReference type="InterPro" id="IPR019775">
    <property type="entry name" value="WD40_repeat_CS"/>
</dbReference>
<dbReference type="InterPro" id="IPR020472">
    <property type="entry name" value="WD40_PAC1"/>
</dbReference>
<dbReference type="CDD" id="cd14014">
    <property type="entry name" value="STKc_PknB_like"/>
    <property type="match status" value="1"/>
</dbReference>
<feature type="repeat" description="WD" evidence="9">
    <location>
        <begin position="529"/>
        <end position="572"/>
    </location>
</feature>
<keyword evidence="14" id="KW-1185">Reference proteome</keyword>
<evidence type="ECO:0000256" key="5">
    <source>
        <dbReference type="ARBA" id="ARBA00022737"/>
    </source>
</evidence>
<evidence type="ECO:0000313" key="13">
    <source>
        <dbReference type="EMBL" id="MWA03514.1"/>
    </source>
</evidence>
<dbReference type="SUPFAM" id="SSF56112">
    <property type="entry name" value="Protein kinase-like (PK-like)"/>
    <property type="match status" value="1"/>
</dbReference>
<dbReference type="FunFam" id="1.10.510.10:FF:000021">
    <property type="entry name" value="Serine/threonine protein kinase"/>
    <property type="match status" value="1"/>
</dbReference>
<evidence type="ECO:0000259" key="12">
    <source>
        <dbReference type="PROSITE" id="PS50011"/>
    </source>
</evidence>
<dbReference type="PROSITE" id="PS50082">
    <property type="entry name" value="WD_REPEATS_2"/>
    <property type="match status" value="5"/>
</dbReference>
<feature type="repeat" description="WD" evidence="9">
    <location>
        <begin position="395"/>
        <end position="438"/>
    </location>
</feature>
<feature type="binding site" evidence="10">
    <location>
        <position position="40"/>
    </location>
    <ligand>
        <name>ATP</name>
        <dbReference type="ChEBI" id="CHEBI:30616"/>
    </ligand>
</feature>
<feature type="repeat" description="WD" evidence="9">
    <location>
        <begin position="485"/>
        <end position="528"/>
    </location>
</feature>
<feature type="compositionally biased region" description="Pro residues" evidence="11">
    <location>
        <begin position="333"/>
        <end position="342"/>
    </location>
</feature>
<reference evidence="13" key="1">
    <citation type="submission" date="2019-12" db="EMBL/GenBank/DDBJ databases">
        <title>Actinomadura physcomitrii sp. nov., a novel actinomycete isolated from moss [Physcomitrium sphaericum (Ludw) Fuernr].</title>
        <authorList>
            <person name="Zhuang X."/>
        </authorList>
    </citation>
    <scope>NUCLEOTIDE SEQUENCE [LARGE SCALE GENOMIC DNA]</scope>
    <source>
        <strain evidence="13">LD22</strain>
    </source>
</reference>
<dbReference type="EC" id="2.7.11.1" evidence="1"/>
<dbReference type="Gene3D" id="1.10.510.10">
    <property type="entry name" value="Transferase(Phosphotransferase) domain 1"/>
    <property type="match status" value="1"/>
</dbReference>
<evidence type="ECO:0000313" key="14">
    <source>
        <dbReference type="Proteomes" id="UP000462055"/>
    </source>
</evidence>
<dbReference type="Proteomes" id="UP000462055">
    <property type="component" value="Unassembled WGS sequence"/>
</dbReference>
<dbReference type="RefSeq" id="WP_151596059.1">
    <property type="nucleotide sequence ID" value="NZ_WBMS02000020.1"/>
</dbReference>
<feature type="repeat" description="WD" evidence="9">
    <location>
        <begin position="573"/>
        <end position="616"/>
    </location>
</feature>
<dbReference type="AlphaFoldDB" id="A0A6I4MH96"/>
<evidence type="ECO:0000256" key="6">
    <source>
        <dbReference type="ARBA" id="ARBA00022741"/>
    </source>
</evidence>
<evidence type="ECO:0000256" key="3">
    <source>
        <dbReference type="ARBA" id="ARBA00022574"/>
    </source>
</evidence>
<feature type="domain" description="Protein kinase" evidence="12">
    <location>
        <begin position="11"/>
        <end position="283"/>
    </location>
</feature>
<sequence>MEPGEVLGGRYRLVNRLGRGGMGEVWSAADQDLDRTVAIKIVLAELDGAPGLIARLRQEARVAAGLQHPGITVVHDIGEHRAGQHGYPFFVMELLDGTDFRTLLADRPNGLPVERATGLVAQVADALDYAHRKGVVHRDVKPANLMELAEGGVKICDFGICRYADATTQLTATGGTLGTPAYMAPEQYEGKQVDARADLYSLGCTLHALLTGQPPFTGSPATLMHQHLTAAPPRLSALRPDAPPELERVLTQLLAKDPRDRPATASDVAAALRGLAPVPHRPVDPAPGSPLISDSLTPAAGKPDQRPPATLTQERPQTEPTVVPTMGGGTPPTTQPPRPPHPITRRRVLIGTAATAVAAVGGGGLVLASLLRDQGQPHKPKNSEEATGPSGPIVLTGHTGLVFAVAAGQLNGRTIAVSGGEDHTVRVWDLAAGKPVGAPLTGHTRAVRAVAIGQLNGRTIAVSGGEDHTVRVWDLAAGKPVGAPLTGHTDFVRGVAIGQLDDRTIAVSGSDDHTVRIWDLAAGKQIKSLTGHTGAVSGVAIGRLDDRTIAVSGSNDNTVRIWDLAAGRQLKSLTGHTYAVSAVAIGQLSNRTVAVSGGYDDTLRVWDLAAGRQIGVSLTALNHTIDAVAIGQVDGKTVAVSNGDDHTVRVWDLVAWDQLKAPITTEPTYADPVAYPDPVAIGQLNGATIAVSADNEGAVQVWDLATGEPATFAPR</sequence>
<dbReference type="InterPro" id="IPR000719">
    <property type="entry name" value="Prot_kinase_dom"/>
</dbReference>
<feature type="region of interest" description="Disordered" evidence="11">
    <location>
        <begin position="277"/>
        <end position="343"/>
    </location>
</feature>
<evidence type="ECO:0000256" key="7">
    <source>
        <dbReference type="ARBA" id="ARBA00022777"/>
    </source>
</evidence>
<dbReference type="InterPro" id="IPR036322">
    <property type="entry name" value="WD40_repeat_dom_sf"/>
</dbReference>
<dbReference type="GO" id="GO:0005524">
    <property type="term" value="F:ATP binding"/>
    <property type="evidence" value="ECO:0007669"/>
    <property type="project" value="UniProtKB-UniRule"/>
</dbReference>
<dbReference type="Pfam" id="PF00069">
    <property type="entry name" value="Pkinase"/>
    <property type="match status" value="1"/>
</dbReference>
<evidence type="ECO:0000256" key="11">
    <source>
        <dbReference type="SAM" id="MobiDB-lite"/>
    </source>
</evidence>
<evidence type="ECO:0000256" key="8">
    <source>
        <dbReference type="ARBA" id="ARBA00022840"/>
    </source>
</evidence>
<dbReference type="InterPro" id="IPR015943">
    <property type="entry name" value="WD40/YVTN_repeat-like_dom_sf"/>
</dbReference>
<dbReference type="EMBL" id="WBMS02000020">
    <property type="protein sequence ID" value="MWA03514.1"/>
    <property type="molecule type" value="Genomic_DNA"/>
</dbReference>
<dbReference type="InterPro" id="IPR017441">
    <property type="entry name" value="Protein_kinase_ATP_BS"/>
</dbReference>
<dbReference type="SMART" id="SM00220">
    <property type="entry name" value="S_TKc"/>
    <property type="match status" value="1"/>
</dbReference>
<dbReference type="GO" id="GO:0004674">
    <property type="term" value="F:protein serine/threonine kinase activity"/>
    <property type="evidence" value="ECO:0007669"/>
    <property type="project" value="UniProtKB-KW"/>
</dbReference>
<keyword evidence="8 10" id="KW-0067">ATP-binding</keyword>
<keyword evidence="7 13" id="KW-0418">Kinase</keyword>
<dbReference type="PROSITE" id="PS50011">
    <property type="entry name" value="PROTEIN_KINASE_DOM"/>
    <property type="match status" value="1"/>
</dbReference>
<keyword evidence="3 9" id="KW-0853">WD repeat</keyword>
<dbReference type="Gene3D" id="3.30.200.20">
    <property type="entry name" value="Phosphorylase Kinase, domain 1"/>
    <property type="match status" value="1"/>
</dbReference>
<dbReference type="CDD" id="cd00200">
    <property type="entry name" value="WD40"/>
    <property type="match status" value="1"/>
</dbReference>
<feature type="repeat" description="WD" evidence="9">
    <location>
        <begin position="440"/>
        <end position="483"/>
    </location>
</feature>
<keyword evidence="2" id="KW-0723">Serine/threonine-protein kinase</keyword>
<evidence type="ECO:0000256" key="10">
    <source>
        <dbReference type="PROSITE-ProRule" id="PRU10141"/>
    </source>
</evidence>
<protein>
    <recommendedName>
        <fullName evidence="1">non-specific serine/threonine protein kinase</fullName>
        <ecNumber evidence="1">2.7.11.1</ecNumber>
    </recommendedName>
</protein>
<dbReference type="PANTHER" id="PTHR22847:SF637">
    <property type="entry name" value="WD REPEAT DOMAIN 5B"/>
    <property type="match status" value="1"/>
</dbReference>
<keyword evidence="5" id="KW-0677">Repeat</keyword>
<organism evidence="13 14">
    <name type="scientific">Actinomadura physcomitrii</name>
    <dbReference type="NCBI Taxonomy" id="2650748"/>
    <lineage>
        <taxon>Bacteria</taxon>
        <taxon>Bacillati</taxon>
        <taxon>Actinomycetota</taxon>
        <taxon>Actinomycetes</taxon>
        <taxon>Streptosporangiales</taxon>
        <taxon>Thermomonosporaceae</taxon>
        <taxon>Actinomadura</taxon>
    </lineage>
</organism>
<dbReference type="InterPro" id="IPR001680">
    <property type="entry name" value="WD40_rpt"/>
</dbReference>